<sequence>MPKVFQDQTQCKELSQCFLIYFSYSILVIMYLYKFIRLLLLQGALAPTNGTLIPISSGPTFINDTLIPTSGTSNQDNEIFYQLRSRDIVNLDTRAFTITTPPSQTIIKFGFQSETLISLPKRRKLAK</sequence>
<keyword evidence="1" id="KW-0472">Membrane</keyword>
<accession>A0A9D3V4Q7</accession>
<organism evidence="2 3">
    <name type="scientific">Gossypium stocksii</name>
    <dbReference type="NCBI Taxonomy" id="47602"/>
    <lineage>
        <taxon>Eukaryota</taxon>
        <taxon>Viridiplantae</taxon>
        <taxon>Streptophyta</taxon>
        <taxon>Embryophyta</taxon>
        <taxon>Tracheophyta</taxon>
        <taxon>Spermatophyta</taxon>
        <taxon>Magnoliopsida</taxon>
        <taxon>eudicotyledons</taxon>
        <taxon>Gunneridae</taxon>
        <taxon>Pentapetalae</taxon>
        <taxon>rosids</taxon>
        <taxon>malvids</taxon>
        <taxon>Malvales</taxon>
        <taxon>Malvaceae</taxon>
        <taxon>Malvoideae</taxon>
        <taxon>Gossypium</taxon>
    </lineage>
</organism>
<keyword evidence="1" id="KW-1133">Transmembrane helix</keyword>
<gene>
    <name evidence="2" type="ORF">J1N35_024488</name>
</gene>
<evidence type="ECO:0000256" key="1">
    <source>
        <dbReference type="SAM" id="Phobius"/>
    </source>
</evidence>
<feature type="transmembrane region" description="Helical" evidence="1">
    <location>
        <begin position="18"/>
        <end position="36"/>
    </location>
</feature>
<evidence type="ECO:0000313" key="3">
    <source>
        <dbReference type="Proteomes" id="UP000828251"/>
    </source>
</evidence>
<name>A0A9D3V4Q7_9ROSI</name>
<dbReference type="EMBL" id="JAIQCV010000008">
    <property type="protein sequence ID" value="KAH1072160.1"/>
    <property type="molecule type" value="Genomic_DNA"/>
</dbReference>
<keyword evidence="1" id="KW-0812">Transmembrane</keyword>
<evidence type="ECO:0000313" key="2">
    <source>
        <dbReference type="EMBL" id="KAH1072160.1"/>
    </source>
</evidence>
<keyword evidence="3" id="KW-1185">Reference proteome</keyword>
<comment type="caution">
    <text evidence="2">The sequence shown here is derived from an EMBL/GenBank/DDBJ whole genome shotgun (WGS) entry which is preliminary data.</text>
</comment>
<dbReference type="Proteomes" id="UP000828251">
    <property type="component" value="Unassembled WGS sequence"/>
</dbReference>
<dbReference type="AlphaFoldDB" id="A0A9D3V4Q7"/>
<proteinExistence type="predicted"/>
<reference evidence="2 3" key="1">
    <citation type="journal article" date="2021" name="Plant Biotechnol. J.">
        <title>Multi-omics assisted identification of the key and species-specific regulatory components of drought-tolerant mechanisms in Gossypium stocksii.</title>
        <authorList>
            <person name="Yu D."/>
            <person name="Ke L."/>
            <person name="Zhang D."/>
            <person name="Wu Y."/>
            <person name="Sun Y."/>
            <person name="Mei J."/>
            <person name="Sun J."/>
            <person name="Sun Y."/>
        </authorList>
    </citation>
    <scope>NUCLEOTIDE SEQUENCE [LARGE SCALE GENOMIC DNA]</scope>
    <source>
        <strain evidence="3">cv. E1</strain>
        <tissue evidence="2">Leaf</tissue>
    </source>
</reference>
<dbReference type="OrthoDB" id="10429098at2759"/>
<protein>
    <submittedName>
        <fullName evidence="2">Uncharacterized protein</fullName>
    </submittedName>
</protein>